<dbReference type="PANTHER" id="PTHR43214">
    <property type="entry name" value="TWO-COMPONENT RESPONSE REGULATOR"/>
    <property type="match status" value="1"/>
</dbReference>
<dbReference type="SMART" id="SM00448">
    <property type="entry name" value="REC"/>
    <property type="match status" value="1"/>
</dbReference>
<evidence type="ECO:0008006" key="10">
    <source>
        <dbReference type="Google" id="ProtNLM"/>
    </source>
</evidence>
<dbReference type="PROSITE" id="PS50043">
    <property type="entry name" value="HTH_LUXR_2"/>
    <property type="match status" value="1"/>
</dbReference>
<dbReference type="Gene3D" id="3.40.50.2300">
    <property type="match status" value="1"/>
</dbReference>
<dbReference type="PATRIC" id="fig|1379910.4.peg.4065"/>
<keyword evidence="3" id="KW-0238">DNA-binding</keyword>
<dbReference type="Pfam" id="PF00072">
    <property type="entry name" value="Response_reg"/>
    <property type="match status" value="1"/>
</dbReference>
<dbReference type="CDD" id="cd17535">
    <property type="entry name" value="REC_NarL-like"/>
    <property type="match status" value="1"/>
</dbReference>
<dbReference type="Pfam" id="PF00196">
    <property type="entry name" value="GerE"/>
    <property type="match status" value="1"/>
</dbReference>
<dbReference type="OrthoDB" id="9797341at2"/>
<evidence type="ECO:0000256" key="1">
    <source>
        <dbReference type="ARBA" id="ARBA00022553"/>
    </source>
</evidence>
<dbReference type="PROSITE" id="PS50110">
    <property type="entry name" value="RESPONSE_REGULATORY"/>
    <property type="match status" value="1"/>
</dbReference>
<dbReference type="GO" id="GO:0003677">
    <property type="term" value="F:DNA binding"/>
    <property type="evidence" value="ECO:0007669"/>
    <property type="project" value="UniProtKB-KW"/>
</dbReference>
<sequence>MIEVVIADDHKLFAQGLATVLNSDPALQVNGIFTDGKSMIDYLQQNAAQVALIDLNMPFFNGESTLKRLNELGIKLHKIVVTMYADEALVKTCLALGIDAYLLKDTEPNVVIETIKAVVAGTYVMEKELGTSHNNATADLFKDDFINSHKLSKREMEIVQLVVKGLTSAEIAETLFLSTFTVETHRRNIHQKLKVKNTAELVKIAMEQDMSQI</sequence>
<keyword evidence="1 5" id="KW-0597">Phosphoprotein</keyword>
<keyword evidence="9" id="KW-1185">Reference proteome</keyword>
<evidence type="ECO:0000259" key="6">
    <source>
        <dbReference type="PROSITE" id="PS50043"/>
    </source>
</evidence>
<dbReference type="RefSeq" id="WP_048922288.1">
    <property type="nucleotide sequence ID" value="NZ_CP010777.1"/>
</dbReference>
<dbReference type="KEGG" id="ruf:TH63_18655"/>
<evidence type="ECO:0000256" key="2">
    <source>
        <dbReference type="ARBA" id="ARBA00023015"/>
    </source>
</evidence>
<evidence type="ECO:0000313" key="8">
    <source>
        <dbReference type="EMBL" id="AKQ47204.1"/>
    </source>
</evidence>
<dbReference type="InterPro" id="IPR011006">
    <property type="entry name" value="CheY-like_superfamily"/>
</dbReference>
<dbReference type="STRING" id="1379910.TH63_18655"/>
<keyword evidence="2" id="KW-0805">Transcription regulation</keyword>
<dbReference type="InterPro" id="IPR016032">
    <property type="entry name" value="Sig_transdc_resp-reg_C-effctor"/>
</dbReference>
<dbReference type="EMBL" id="CP010777">
    <property type="protein sequence ID" value="AKQ47204.1"/>
    <property type="molecule type" value="Genomic_DNA"/>
</dbReference>
<dbReference type="InterPro" id="IPR036388">
    <property type="entry name" value="WH-like_DNA-bd_sf"/>
</dbReference>
<name>A0A0H4VTS1_9BACT</name>
<dbReference type="SUPFAM" id="SSF52172">
    <property type="entry name" value="CheY-like"/>
    <property type="match status" value="1"/>
</dbReference>
<dbReference type="Gene3D" id="1.10.10.10">
    <property type="entry name" value="Winged helix-like DNA-binding domain superfamily/Winged helix DNA-binding domain"/>
    <property type="match status" value="1"/>
</dbReference>
<keyword evidence="4" id="KW-0804">Transcription</keyword>
<dbReference type="PRINTS" id="PR00038">
    <property type="entry name" value="HTHLUXR"/>
</dbReference>
<evidence type="ECO:0000313" key="9">
    <source>
        <dbReference type="Proteomes" id="UP000036458"/>
    </source>
</evidence>
<proteinExistence type="predicted"/>
<reference evidence="8 9" key="1">
    <citation type="submission" date="2015-01" db="EMBL/GenBank/DDBJ databases">
        <title>Rufibacter sp./DG31D/ whole genome sequencing.</title>
        <authorList>
            <person name="Kim M.K."/>
            <person name="Srinivasan S."/>
            <person name="Lee J.-J."/>
        </authorList>
    </citation>
    <scope>NUCLEOTIDE SEQUENCE [LARGE SCALE GENOMIC DNA]</scope>
    <source>
        <strain evidence="8 9">DG31D</strain>
    </source>
</reference>
<dbReference type="InterPro" id="IPR001789">
    <property type="entry name" value="Sig_transdc_resp-reg_receiver"/>
</dbReference>
<dbReference type="PROSITE" id="PS00622">
    <property type="entry name" value="HTH_LUXR_1"/>
    <property type="match status" value="1"/>
</dbReference>
<protein>
    <recommendedName>
        <fullName evidence="10">Response regulator containing a CheY-like receiver domain and an HTH DNA-binding domain</fullName>
    </recommendedName>
</protein>
<evidence type="ECO:0000256" key="5">
    <source>
        <dbReference type="PROSITE-ProRule" id="PRU00169"/>
    </source>
</evidence>
<feature type="domain" description="Response regulatory" evidence="7">
    <location>
        <begin position="3"/>
        <end position="119"/>
    </location>
</feature>
<dbReference type="InterPro" id="IPR039420">
    <property type="entry name" value="WalR-like"/>
</dbReference>
<dbReference type="AlphaFoldDB" id="A0A0H4VTS1"/>
<feature type="domain" description="HTH luxR-type" evidence="6">
    <location>
        <begin position="144"/>
        <end position="209"/>
    </location>
</feature>
<feature type="modified residue" description="4-aspartylphosphate" evidence="5">
    <location>
        <position position="54"/>
    </location>
</feature>
<dbReference type="InterPro" id="IPR000792">
    <property type="entry name" value="Tscrpt_reg_LuxR_C"/>
</dbReference>
<gene>
    <name evidence="8" type="ORF">TH63_18655</name>
</gene>
<dbReference type="CDD" id="cd06170">
    <property type="entry name" value="LuxR_C_like"/>
    <property type="match status" value="1"/>
</dbReference>
<dbReference type="SUPFAM" id="SSF46894">
    <property type="entry name" value="C-terminal effector domain of the bipartite response regulators"/>
    <property type="match status" value="1"/>
</dbReference>
<dbReference type="GO" id="GO:0000160">
    <property type="term" value="P:phosphorelay signal transduction system"/>
    <property type="evidence" value="ECO:0007669"/>
    <property type="project" value="InterPro"/>
</dbReference>
<dbReference type="Proteomes" id="UP000036458">
    <property type="component" value="Chromosome"/>
</dbReference>
<evidence type="ECO:0000259" key="7">
    <source>
        <dbReference type="PROSITE" id="PS50110"/>
    </source>
</evidence>
<evidence type="ECO:0000256" key="3">
    <source>
        <dbReference type="ARBA" id="ARBA00023125"/>
    </source>
</evidence>
<dbReference type="SMART" id="SM00421">
    <property type="entry name" value="HTH_LUXR"/>
    <property type="match status" value="1"/>
</dbReference>
<organism evidence="8 9">
    <name type="scientific">Rufibacter radiotolerans</name>
    <dbReference type="NCBI Taxonomy" id="1379910"/>
    <lineage>
        <taxon>Bacteria</taxon>
        <taxon>Pseudomonadati</taxon>
        <taxon>Bacteroidota</taxon>
        <taxon>Cytophagia</taxon>
        <taxon>Cytophagales</taxon>
        <taxon>Hymenobacteraceae</taxon>
        <taxon>Rufibacter</taxon>
    </lineage>
</organism>
<dbReference type="PANTHER" id="PTHR43214:SF41">
    <property type="entry name" value="NITRATE_NITRITE RESPONSE REGULATOR PROTEIN NARP"/>
    <property type="match status" value="1"/>
</dbReference>
<accession>A0A0H4VTS1</accession>
<evidence type="ECO:0000256" key="4">
    <source>
        <dbReference type="ARBA" id="ARBA00023163"/>
    </source>
</evidence>
<dbReference type="GO" id="GO:0006355">
    <property type="term" value="P:regulation of DNA-templated transcription"/>
    <property type="evidence" value="ECO:0007669"/>
    <property type="project" value="InterPro"/>
</dbReference>
<dbReference type="InterPro" id="IPR058245">
    <property type="entry name" value="NreC/VraR/RcsB-like_REC"/>
</dbReference>